<sequence length="156" mass="18219">MAIKSFHYIPADFPNGKEPVIKKIIQMIFENVDNYEEFQLHLLRDKIGLDDNEKRQFNELLSILRNELIKSDRIEIVRGTLFRMLPEKPNNDQPTVQIENFISGNNLGIQSNKGNVSDSMNQNPRSNKYPLLQYLFWLAVIIGTVITIYNTFFNNK</sequence>
<protein>
    <submittedName>
        <fullName evidence="2">Uncharacterized protein</fullName>
    </submittedName>
</protein>
<keyword evidence="1" id="KW-0812">Transmembrane</keyword>
<dbReference type="RefSeq" id="WP_343913262.1">
    <property type="nucleotide sequence ID" value="NZ_BAAAGE010000003.1"/>
</dbReference>
<accession>A0ABP3U705</accession>
<proteinExistence type="predicted"/>
<feature type="transmembrane region" description="Helical" evidence="1">
    <location>
        <begin position="134"/>
        <end position="153"/>
    </location>
</feature>
<keyword evidence="1" id="KW-0472">Membrane</keyword>
<dbReference type="Proteomes" id="UP001501758">
    <property type="component" value="Unassembled WGS sequence"/>
</dbReference>
<organism evidence="2 3">
    <name type="scientific">Aquimarina litoralis</name>
    <dbReference type="NCBI Taxonomy" id="584605"/>
    <lineage>
        <taxon>Bacteria</taxon>
        <taxon>Pseudomonadati</taxon>
        <taxon>Bacteroidota</taxon>
        <taxon>Flavobacteriia</taxon>
        <taxon>Flavobacteriales</taxon>
        <taxon>Flavobacteriaceae</taxon>
        <taxon>Aquimarina</taxon>
    </lineage>
</organism>
<evidence type="ECO:0000313" key="3">
    <source>
        <dbReference type="Proteomes" id="UP001501758"/>
    </source>
</evidence>
<comment type="caution">
    <text evidence="2">The sequence shown here is derived from an EMBL/GenBank/DDBJ whole genome shotgun (WGS) entry which is preliminary data.</text>
</comment>
<evidence type="ECO:0000313" key="2">
    <source>
        <dbReference type="EMBL" id="GAA0725753.1"/>
    </source>
</evidence>
<dbReference type="EMBL" id="BAAAGE010000003">
    <property type="protein sequence ID" value="GAA0725753.1"/>
    <property type="molecule type" value="Genomic_DNA"/>
</dbReference>
<gene>
    <name evidence="2" type="ORF">GCM10009430_31890</name>
</gene>
<name>A0ABP3U705_9FLAO</name>
<keyword evidence="3" id="KW-1185">Reference proteome</keyword>
<evidence type="ECO:0000256" key="1">
    <source>
        <dbReference type="SAM" id="Phobius"/>
    </source>
</evidence>
<keyword evidence="1" id="KW-1133">Transmembrane helix</keyword>
<reference evidence="3" key="1">
    <citation type="journal article" date="2019" name="Int. J. Syst. Evol. Microbiol.">
        <title>The Global Catalogue of Microorganisms (GCM) 10K type strain sequencing project: providing services to taxonomists for standard genome sequencing and annotation.</title>
        <authorList>
            <consortium name="The Broad Institute Genomics Platform"/>
            <consortium name="The Broad Institute Genome Sequencing Center for Infectious Disease"/>
            <person name="Wu L."/>
            <person name="Ma J."/>
        </authorList>
    </citation>
    <scope>NUCLEOTIDE SEQUENCE [LARGE SCALE GENOMIC DNA]</scope>
    <source>
        <strain evidence="3">JCM 15974</strain>
    </source>
</reference>